<reference evidence="7 8" key="1">
    <citation type="journal article" date="2011" name="Proc. Natl. Acad. Sci. U.S.A.">
        <title>Evolutionary erosion of yeast sex chromosomes by mating-type switching accidents.</title>
        <authorList>
            <person name="Gordon J.L."/>
            <person name="Armisen D."/>
            <person name="Proux-Wera E."/>
            <person name="Oheigeartaigh S.S."/>
            <person name="Byrne K.P."/>
            <person name="Wolfe K.H."/>
        </authorList>
    </citation>
    <scope>NUCLEOTIDE SEQUENCE [LARGE SCALE GENOMIC DNA]</scope>
    <source>
        <strain evidence="8">ATCC 24235 / CBS 4417 / NBRC 1672 / NRRL Y-8282 / UCD 70-5</strain>
    </source>
</reference>
<name>G8BR12_TETPH</name>
<dbReference type="AlphaFoldDB" id="G8BR12"/>
<keyword evidence="8" id="KW-1185">Reference proteome</keyword>
<dbReference type="InterPro" id="IPR001834">
    <property type="entry name" value="CBR-like"/>
</dbReference>
<comment type="similarity">
    <text evidence="2">Belongs to the flavoprotein pyridine nucleotide cytochrome reductase family.</text>
</comment>
<dbReference type="GO" id="GO:0007006">
    <property type="term" value="P:mitochondrial membrane organization"/>
    <property type="evidence" value="ECO:0007669"/>
    <property type="project" value="EnsemblFungi"/>
</dbReference>
<evidence type="ECO:0008006" key="9">
    <source>
        <dbReference type="Google" id="ProtNLM"/>
    </source>
</evidence>
<dbReference type="InterPro" id="IPR017938">
    <property type="entry name" value="Riboflavin_synthase-like_b-brl"/>
</dbReference>
<evidence type="ECO:0000313" key="8">
    <source>
        <dbReference type="Proteomes" id="UP000005666"/>
    </source>
</evidence>
<dbReference type="PANTHER" id="PTHR19370">
    <property type="entry name" value="NADH-CYTOCHROME B5 REDUCTASE"/>
    <property type="match status" value="1"/>
</dbReference>
<evidence type="ECO:0000256" key="4">
    <source>
        <dbReference type="ARBA" id="ARBA00022827"/>
    </source>
</evidence>
<dbReference type="SUPFAM" id="SSF63380">
    <property type="entry name" value="Riboflavin synthase domain-like"/>
    <property type="match status" value="1"/>
</dbReference>
<dbReference type="KEGG" id="tpf:TPHA_0C00310"/>
<protein>
    <recommendedName>
        <fullName evidence="9">FAD-binding FR-type domain-containing protein</fullName>
    </recommendedName>
</protein>
<dbReference type="InterPro" id="IPR039261">
    <property type="entry name" value="FNR_nucleotide-bd"/>
</dbReference>
<comment type="cofactor">
    <cofactor evidence="1 6">
        <name>FAD</name>
        <dbReference type="ChEBI" id="CHEBI:57692"/>
    </cofactor>
</comment>
<organism evidence="7 8">
    <name type="scientific">Tetrapisispora phaffii (strain ATCC 24235 / CBS 4417 / NBRC 1672 / NRRL Y-8282 / UCD 70-5)</name>
    <name type="common">Yeast</name>
    <name type="synonym">Fabospora phaffii</name>
    <dbReference type="NCBI Taxonomy" id="1071381"/>
    <lineage>
        <taxon>Eukaryota</taxon>
        <taxon>Fungi</taxon>
        <taxon>Dikarya</taxon>
        <taxon>Ascomycota</taxon>
        <taxon>Saccharomycotina</taxon>
        <taxon>Saccharomycetes</taxon>
        <taxon>Saccharomycetales</taxon>
        <taxon>Saccharomycetaceae</taxon>
        <taxon>Tetrapisispora</taxon>
    </lineage>
</organism>
<dbReference type="RefSeq" id="XP_003684622.1">
    <property type="nucleotide sequence ID" value="XM_003684574.1"/>
</dbReference>
<dbReference type="PANTHER" id="PTHR19370:SF189">
    <property type="entry name" value="CYTOCHROME C MITOCHONDRIAL IMPORT FACTOR CYC2"/>
    <property type="match status" value="1"/>
</dbReference>
<gene>
    <name evidence="7" type="primary">TPHA0C00310</name>
    <name evidence="7" type="ordered locus">TPHA_0C00310</name>
</gene>
<dbReference type="STRING" id="1071381.G8BR12"/>
<dbReference type="OMA" id="VKQPEIM"/>
<feature type="binding site" evidence="6">
    <location>
        <position position="150"/>
    </location>
    <ligand>
        <name>FAD</name>
        <dbReference type="ChEBI" id="CHEBI:57692"/>
    </ligand>
</feature>
<dbReference type="Gene3D" id="3.40.50.80">
    <property type="entry name" value="Nucleotide-binding domain of ferredoxin-NADP reductase (FNR) module"/>
    <property type="match status" value="1"/>
</dbReference>
<dbReference type="HOGENOM" id="CLU_003827_6_2_1"/>
<feature type="binding site" evidence="6">
    <location>
        <position position="118"/>
    </location>
    <ligand>
        <name>FAD</name>
        <dbReference type="ChEBI" id="CHEBI:57692"/>
    </ligand>
</feature>
<dbReference type="SUPFAM" id="SSF52343">
    <property type="entry name" value="Ferredoxin reductase-like, C-terminal NADP-linked domain"/>
    <property type="match status" value="1"/>
</dbReference>
<keyword evidence="5" id="KW-0560">Oxidoreductase</keyword>
<evidence type="ECO:0000256" key="5">
    <source>
        <dbReference type="ARBA" id="ARBA00023002"/>
    </source>
</evidence>
<keyword evidence="3 6" id="KW-0285">Flavoprotein</keyword>
<dbReference type="OrthoDB" id="432685at2759"/>
<dbReference type="Gene3D" id="2.40.30.10">
    <property type="entry name" value="Translation factors"/>
    <property type="match status" value="1"/>
</dbReference>
<accession>G8BR12</accession>
<evidence type="ECO:0000313" key="7">
    <source>
        <dbReference type="EMBL" id="CCE62188.1"/>
    </source>
</evidence>
<feature type="binding site" evidence="6">
    <location>
        <position position="116"/>
    </location>
    <ligand>
        <name>FAD</name>
        <dbReference type="ChEBI" id="CHEBI:57692"/>
    </ligand>
</feature>
<proteinExistence type="inferred from homology"/>
<dbReference type="Proteomes" id="UP000005666">
    <property type="component" value="Chromosome 3"/>
</dbReference>
<keyword evidence="4 6" id="KW-0274">FAD</keyword>
<dbReference type="CDD" id="cd06183">
    <property type="entry name" value="cyt_b5_reduct_like"/>
    <property type="match status" value="1"/>
</dbReference>
<feature type="binding site" evidence="6">
    <location>
        <position position="157"/>
    </location>
    <ligand>
        <name>FAD</name>
        <dbReference type="ChEBI" id="CHEBI:57692"/>
    </ligand>
</feature>
<dbReference type="GO" id="GO:0016491">
    <property type="term" value="F:oxidoreductase activity"/>
    <property type="evidence" value="ECO:0007669"/>
    <property type="project" value="UniProtKB-KW"/>
</dbReference>
<dbReference type="GO" id="GO:0005743">
    <property type="term" value="C:mitochondrial inner membrane"/>
    <property type="evidence" value="ECO:0007669"/>
    <property type="project" value="EnsemblFungi"/>
</dbReference>
<evidence type="ECO:0000256" key="3">
    <source>
        <dbReference type="ARBA" id="ARBA00022630"/>
    </source>
</evidence>
<sequence length="363" mass="41732">MFLQKSFVRLYSLNALKSTSRFNWKRHKVIYGLSCGALSFSIYMAYNSLSRFNDSPNLSTDHFTKYRISYKKDIDEEHFLLELTPILTQNQNLWQIIGSTKIWSVEIKQPEIMVVRNYTPLPFYFDASAGQIQLLKDGENADGKLMFYLKQYKNGEVARWIHGLGINDTVELRGPYIEYEFPNPNHEMKRDRNILKDLEKTTHATEQKQIFKYEPLNILMFTAGTGVVPALQLLLTESPFYGTMHLFHSCKTKSELGPLSKYLDVLDKQNRIKLHMHESSKGGNIKDVNIKELLNQIPEPVPYKEMKSNGPHNNNTNPSLALVCGPDSFITTVAGEKYDFSQGPVGGLLKEKGWDNQNVYKFP</sequence>
<dbReference type="EMBL" id="HE612858">
    <property type="protein sequence ID" value="CCE62188.1"/>
    <property type="molecule type" value="Genomic_DNA"/>
</dbReference>
<dbReference type="GeneID" id="11533818"/>
<evidence type="ECO:0000256" key="6">
    <source>
        <dbReference type="PIRSR" id="PIRSR601834-1"/>
    </source>
</evidence>
<dbReference type="eggNOG" id="KOG0534">
    <property type="taxonomic scope" value="Eukaryota"/>
</dbReference>
<evidence type="ECO:0000256" key="2">
    <source>
        <dbReference type="ARBA" id="ARBA00006105"/>
    </source>
</evidence>
<evidence type="ECO:0000256" key="1">
    <source>
        <dbReference type="ARBA" id="ARBA00001974"/>
    </source>
</evidence>